<reference evidence="3" key="1">
    <citation type="submission" date="2018-10" db="EMBL/GenBank/DDBJ databases">
        <title>Hidden diversity of soil giant viruses.</title>
        <authorList>
            <person name="Schulz F."/>
            <person name="Alteio L."/>
            <person name="Goudeau D."/>
            <person name="Ryan E.M."/>
            <person name="Malmstrom R.R."/>
            <person name="Blanchard J."/>
            <person name="Woyke T."/>
        </authorList>
    </citation>
    <scope>NUCLEOTIDE SEQUENCE</scope>
    <source>
        <strain evidence="3">HYV1</strain>
    </source>
</reference>
<name>A0A3G5A6S6_9VIRU</name>
<evidence type="ECO:0000256" key="1">
    <source>
        <dbReference type="SAM" id="MobiDB-lite"/>
    </source>
</evidence>
<feature type="compositionally biased region" description="Basic and acidic residues" evidence="1">
    <location>
        <begin position="47"/>
        <end position="59"/>
    </location>
</feature>
<dbReference type="InterPro" id="IPR003615">
    <property type="entry name" value="HNH_nuc"/>
</dbReference>
<organism evidence="3">
    <name type="scientific">Hyperionvirus sp</name>
    <dbReference type="NCBI Taxonomy" id="2487770"/>
    <lineage>
        <taxon>Viruses</taxon>
        <taxon>Varidnaviria</taxon>
        <taxon>Bamfordvirae</taxon>
        <taxon>Nucleocytoviricota</taxon>
        <taxon>Megaviricetes</taxon>
        <taxon>Imitervirales</taxon>
        <taxon>Mimiviridae</taxon>
        <taxon>Klosneuvirinae</taxon>
    </lineage>
</organism>
<dbReference type="InterPro" id="IPR002711">
    <property type="entry name" value="HNH"/>
</dbReference>
<feature type="compositionally biased region" description="Basic and acidic residues" evidence="1">
    <location>
        <begin position="70"/>
        <end position="80"/>
    </location>
</feature>
<dbReference type="GO" id="GO:0003676">
    <property type="term" value="F:nucleic acid binding"/>
    <property type="evidence" value="ECO:0007669"/>
    <property type="project" value="InterPro"/>
</dbReference>
<sequence length="358" mass="41569">MKKIIVEGKKICQNCGKEFKSEKTLEKHIKEKKCKESNIKKYQEQIKNRNKKDLNDNKENIVTNTSPIENSDKKIPEDRDKRDKIVRIKNPNKIDPNDDQENIMMNHFDPIENSDEKNPVNGDKIVRNTKSNKKTKKSLGASLRNSVWVKYTGGTLMNSKCLCCGIANISSTNFHCGHIISENQGGDATIHNLRPICSLCNTSMGIENMEDFMSRNGYAKPYNWNGYKEIKEPEIKKMIKPKRNIVIEKINKFFDNIKGKNNGADIINLMNAIQIEIWEKHLEVEKELHDKKEYQRANNIANLKNIIPNSHYGNIINMLNRSEYKKNFDDWFIKIKQEFVNFLSNDDALIIINEVFSD</sequence>
<feature type="region of interest" description="Disordered" evidence="1">
    <location>
        <begin position="47"/>
        <end position="80"/>
    </location>
</feature>
<dbReference type="CDD" id="cd00085">
    <property type="entry name" value="HNHc"/>
    <property type="match status" value="1"/>
</dbReference>
<evidence type="ECO:0000259" key="2">
    <source>
        <dbReference type="Pfam" id="PF01844"/>
    </source>
</evidence>
<evidence type="ECO:0000313" key="3">
    <source>
        <dbReference type="EMBL" id="AYV82947.1"/>
    </source>
</evidence>
<gene>
    <name evidence="3" type="ORF">Hyperionvirus3_93</name>
</gene>
<protein>
    <submittedName>
        <fullName evidence="3">HNH endonuclease</fullName>
    </submittedName>
</protein>
<feature type="domain" description="HNH" evidence="2">
    <location>
        <begin position="161"/>
        <end position="203"/>
    </location>
</feature>
<dbReference type="Pfam" id="PF01844">
    <property type="entry name" value="HNH"/>
    <property type="match status" value="1"/>
</dbReference>
<dbReference type="Gene3D" id="1.10.30.50">
    <property type="match status" value="1"/>
</dbReference>
<dbReference type="GO" id="GO:0004519">
    <property type="term" value="F:endonuclease activity"/>
    <property type="evidence" value="ECO:0007669"/>
    <property type="project" value="UniProtKB-KW"/>
</dbReference>
<accession>A0A3G5A6S6</accession>
<dbReference type="EMBL" id="MK072385">
    <property type="protein sequence ID" value="AYV82947.1"/>
    <property type="molecule type" value="Genomic_DNA"/>
</dbReference>
<keyword evidence="3" id="KW-0255">Endonuclease</keyword>
<keyword evidence="3" id="KW-0378">Hydrolase</keyword>
<keyword evidence="3" id="KW-0540">Nuclease</keyword>
<dbReference type="GO" id="GO:0008270">
    <property type="term" value="F:zinc ion binding"/>
    <property type="evidence" value="ECO:0007669"/>
    <property type="project" value="InterPro"/>
</dbReference>
<proteinExistence type="predicted"/>